<gene>
    <name evidence="2" type="ORF">H9Y05_02670</name>
</gene>
<dbReference type="Gene3D" id="3.40.50.1110">
    <property type="entry name" value="SGNH hydrolase"/>
    <property type="match status" value="1"/>
</dbReference>
<dbReference type="GO" id="GO:0016788">
    <property type="term" value="F:hydrolase activity, acting on ester bonds"/>
    <property type="evidence" value="ECO:0007669"/>
    <property type="project" value="UniProtKB-ARBA"/>
</dbReference>
<dbReference type="Pfam" id="PF13472">
    <property type="entry name" value="Lipase_GDSL_2"/>
    <property type="match status" value="1"/>
</dbReference>
<dbReference type="PANTHER" id="PTHR30383:SF29">
    <property type="entry name" value="SGNH HYDROLASE-TYPE ESTERASE DOMAIN-CONTAINING PROTEIN"/>
    <property type="match status" value="1"/>
</dbReference>
<name>A0A8J6PI29_9FLAO</name>
<accession>A0A8J6PI29</accession>
<dbReference type="EMBL" id="JACVEL010000001">
    <property type="protein sequence ID" value="MBC9811370.1"/>
    <property type="molecule type" value="Genomic_DNA"/>
</dbReference>
<organism evidence="2 3">
    <name type="scientific">Taishania pollutisoli</name>
    <dbReference type="NCBI Taxonomy" id="2766479"/>
    <lineage>
        <taxon>Bacteria</taxon>
        <taxon>Pseudomonadati</taxon>
        <taxon>Bacteroidota</taxon>
        <taxon>Flavobacteriia</taxon>
        <taxon>Flavobacteriales</taxon>
        <taxon>Crocinitomicaceae</taxon>
        <taxon>Taishania</taxon>
    </lineage>
</organism>
<dbReference type="AlphaFoldDB" id="A0A8J6PI29"/>
<evidence type="ECO:0000259" key="1">
    <source>
        <dbReference type="Pfam" id="PF13472"/>
    </source>
</evidence>
<comment type="caution">
    <text evidence="2">The sequence shown here is derived from an EMBL/GenBank/DDBJ whole genome shotgun (WGS) entry which is preliminary data.</text>
</comment>
<dbReference type="InterPro" id="IPR013830">
    <property type="entry name" value="SGNH_hydro"/>
</dbReference>
<dbReference type="PANTHER" id="PTHR30383">
    <property type="entry name" value="THIOESTERASE 1/PROTEASE 1/LYSOPHOSPHOLIPASE L1"/>
    <property type="match status" value="1"/>
</dbReference>
<dbReference type="SUPFAM" id="SSF52266">
    <property type="entry name" value="SGNH hydrolase"/>
    <property type="match status" value="1"/>
</dbReference>
<keyword evidence="3" id="KW-1185">Reference proteome</keyword>
<dbReference type="Proteomes" id="UP000652681">
    <property type="component" value="Unassembled WGS sequence"/>
</dbReference>
<proteinExistence type="predicted"/>
<dbReference type="Gene3D" id="2.60.120.1360">
    <property type="match status" value="1"/>
</dbReference>
<evidence type="ECO:0000313" key="2">
    <source>
        <dbReference type="EMBL" id="MBC9811370.1"/>
    </source>
</evidence>
<reference evidence="2" key="1">
    <citation type="submission" date="2020-09" db="EMBL/GenBank/DDBJ databases">
        <title>Taishania pollutisoli gen. nov., sp. nov., Isolated from Tetrabromobisphenol A-Contaminated Soil.</title>
        <authorList>
            <person name="Chen Q."/>
        </authorList>
    </citation>
    <scope>NUCLEOTIDE SEQUENCE</scope>
    <source>
        <strain evidence="2">CZZ-1</strain>
    </source>
</reference>
<feature type="domain" description="SGNH hydrolase-type esterase" evidence="1">
    <location>
        <begin position="271"/>
        <end position="414"/>
    </location>
</feature>
<protein>
    <recommendedName>
        <fullName evidence="1">SGNH hydrolase-type esterase domain-containing protein</fullName>
    </recommendedName>
</protein>
<dbReference type="InterPro" id="IPR051532">
    <property type="entry name" value="Ester_Hydrolysis_Enzymes"/>
</dbReference>
<evidence type="ECO:0000313" key="3">
    <source>
        <dbReference type="Proteomes" id="UP000652681"/>
    </source>
</evidence>
<dbReference type="RefSeq" id="WP_216713421.1">
    <property type="nucleotide sequence ID" value="NZ_JACVEL010000001.1"/>
</dbReference>
<dbReference type="InterPro" id="IPR036514">
    <property type="entry name" value="SGNH_hydro_sf"/>
</dbReference>
<sequence>MIVIYRRQFKYWLTGILTGISVLAYSQQKDSLSAYNFPDFVRIDTSTRTTYPFIDFSKNNYKFYTKTSPNFEYLYHQLDSMIRFQDRKLNFYHIGGSHIQADIYTNDVRMFLQTNYPKLTGERGMVFPFNLAGTNNPGNYRFSSPSNFRGYRVVANKDNTIDFGVLGATIISSDSIVLFSFQHKNTVSKPGFCKLRVFHNKGELPYELNFGSDEILIESVKQNPEIGYTEIEFTDELDSLDLQFSRKTNQYTELEIYGFQFMNDDPGISYNSIGINGAGLYSYLDCARFEEQLKTYPPDFFAYSVGTNDANVPYEKFDPQVYKRNLEKMMKMALRANPNCALLLTVPNDAYYRRRYLNRNIAREREVIIELAKEYKMAVWDMYGVMGELGASKLWQRSGLMQPDLVHFTAAGYHLKGSLFIDGFLKYMMQMGEQLKPLSKND</sequence>